<protein>
    <submittedName>
        <fullName evidence="5 6">Transcriptional regulator</fullName>
    </submittedName>
</protein>
<name>A0A7W3PH94_9MICO</name>
<sequence length="172" mass="18328">MPNPTHPTAGGTPRARAPRSIHADEIVGSIQRLSTESQKVAQAFATQHGLGHIDLEALLHVMRAERDGEPITAGGLGELLGVTSGAATGVIDRLEKVGHVQRSRDEADRRRVLVRYSDQARAVAGAFFGPLGVLSDRVMAEFDEAELATVSRFLEGMAGAMAERARQVGRPA</sequence>
<reference evidence="5 7" key="1">
    <citation type="submission" date="2019-07" db="EMBL/GenBank/DDBJ databases">
        <title>Whole genome shotgun sequence of Frigoribacterium faeni NBRC 103066.</title>
        <authorList>
            <person name="Hosoyama A."/>
            <person name="Uohara A."/>
            <person name="Ohji S."/>
            <person name="Ichikawa N."/>
        </authorList>
    </citation>
    <scope>NUCLEOTIDE SEQUENCE [LARGE SCALE GENOMIC DNA]</scope>
    <source>
        <strain evidence="5 7">NBRC 103066</strain>
    </source>
</reference>
<dbReference type="EMBL" id="BJUV01000021">
    <property type="protein sequence ID" value="GEK83821.1"/>
    <property type="molecule type" value="Genomic_DNA"/>
</dbReference>
<evidence type="ECO:0000313" key="8">
    <source>
        <dbReference type="Proteomes" id="UP000522688"/>
    </source>
</evidence>
<keyword evidence="7" id="KW-1185">Reference proteome</keyword>
<dbReference type="GO" id="GO:0003677">
    <property type="term" value="F:DNA binding"/>
    <property type="evidence" value="ECO:0007669"/>
    <property type="project" value="UniProtKB-KW"/>
</dbReference>
<keyword evidence="3" id="KW-0804">Transcription</keyword>
<dbReference type="PANTHER" id="PTHR33164">
    <property type="entry name" value="TRANSCRIPTIONAL REGULATOR, MARR FAMILY"/>
    <property type="match status" value="1"/>
</dbReference>
<gene>
    <name evidence="6" type="ORF">FB463_000309</name>
    <name evidence="5" type="ORF">FFA01_21300</name>
</gene>
<dbReference type="PROSITE" id="PS01117">
    <property type="entry name" value="HTH_MARR_1"/>
    <property type="match status" value="1"/>
</dbReference>
<dbReference type="InterPro" id="IPR000835">
    <property type="entry name" value="HTH_MarR-typ"/>
</dbReference>
<dbReference type="GO" id="GO:0003700">
    <property type="term" value="F:DNA-binding transcription factor activity"/>
    <property type="evidence" value="ECO:0007669"/>
    <property type="project" value="InterPro"/>
</dbReference>
<dbReference type="InterPro" id="IPR036390">
    <property type="entry name" value="WH_DNA-bd_sf"/>
</dbReference>
<evidence type="ECO:0000256" key="2">
    <source>
        <dbReference type="ARBA" id="ARBA00023125"/>
    </source>
</evidence>
<evidence type="ECO:0000259" key="4">
    <source>
        <dbReference type="PROSITE" id="PS50995"/>
    </source>
</evidence>
<reference evidence="6 8" key="2">
    <citation type="submission" date="2020-07" db="EMBL/GenBank/DDBJ databases">
        <title>Sequencing the genomes of 1000 actinobacteria strains.</title>
        <authorList>
            <person name="Klenk H.-P."/>
        </authorList>
    </citation>
    <scope>NUCLEOTIDE SEQUENCE [LARGE SCALE GENOMIC DNA]</scope>
    <source>
        <strain evidence="6 8">DSM 10309</strain>
    </source>
</reference>
<dbReference type="PANTHER" id="PTHR33164:SF106">
    <property type="entry name" value="TRANSCRIPTIONAL REGULATORY PROTEIN"/>
    <property type="match status" value="1"/>
</dbReference>
<dbReference type="EMBL" id="JACGWW010000001">
    <property type="protein sequence ID" value="MBA8812085.1"/>
    <property type="molecule type" value="Genomic_DNA"/>
</dbReference>
<dbReference type="PROSITE" id="PS50995">
    <property type="entry name" value="HTH_MARR_2"/>
    <property type="match status" value="1"/>
</dbReference>
<evidence type="ECO:0000313" key="7">
    <source>
        <dbReference type="Proteomes" id="UP000321154"/>
    </source>
</evidence>
<dbReference type="GO" id="GO:0006950">
    <property type="term" value="P:response to stress"/>
    <property type="evidence" value="ECO:0007669"/>
    <property type="project" value="TreeGrafter"/>
</dbReference>
<dbReference type="Proteomes" id="UP000522688">
    <property type="component" value="Unassembled WGS sequence"/>
</dbReference>
<evidence type="ECO:0000313" key="5">
    <source>
        <dbReference type="EMBL" id="GEK83821.1"/>
    </source>
</evidence>
<dbReference type="Pfam" id="PF01047">
    <property type="entry name" value="MarR"/>
    <property type="match status" value="1"/>
</dbReference>
<organism evidence="6 8">
    <name type="scientific">Frigoribacterium faeni</name>
    <dbReference type="NCBI Taxonomy" id="145483"/>
    <lineage>
        <taxon>Bacteria</taxon>
        <taxon>Bacillati</taxon>
        <taxon>Actinomycetota</taxon>
        <taxon>Actinomycetes</taxon>
        <taxon>Micrococcales</taxon>
        <taxon>Microbacteriaceae</taxon>
        <taxon>Frigoribacterium</taxon>
    </lineage>
</organism>
<dbReference type="SMART" id="SM00347">
    <property type="entry name" value="HTH_MARR"/>
    <property type="match status" value="1"/>
</dbReference>
<keyword evidence="2 6" id="KW-0238">DNA-binding</keyword>
<evidence type="ECO:0000313" key="6">
    <source>
        <dbReference type="EMBL" id="MBA8812085.1"/>
    </source>
</evidence>
<dbReference type="OrthoDB" id="162531at2"/>
<evidence type="ECO:0000256" key="3">
    <source>
        <dbReference type="ARBA" id="ARBA00023163"/>
    </source>
</evidence>
<dbReference type="Gene3D" id="1.10.10.10">
    <property type="entry name" value="Winged helix-like DNA-binding domain superfamily/Winged helix DNA-binding domain"/>
    <property type="match status" value="1"/>
</dbReference>
<proteinExistence type="predicted"/>
<evidence type="ECO:0000256" key="1">
    <source>
        <dbReference type="ARBA" id="ARBA00023015"/>
    </source>
</evidence>
<dbReference type="InterPro" id="IPR039422">
    <property type="entry name" value="MarR/SlyA-like"/>
</dbReference>
<dbReference type="Proteomes" id="UP000321154">
    <property type="component" value="Unassembled WGS sequence"/>
</dbReference>
<dbReference type="SUPFAM" id="SSF46785">
    <property type="entry name" value="Winged helix' DNA-binding domain"/>
    <property type="match status" value="1"/>
</dbReference>
<feature type="domain" description="HTH marR-type" evidence="4">
    <location>
        <begin position="23"/>
        <end position="159"/>
    </location>
</feature>
<accession>A0A7W3PH94</accession>
<dbReference type="InterPro" id="IPR036388">
    <property type="entry name" value="WH-like_DNA-bd_sf"/>
</dbReference>
<dbReference type="AlphaFoldDB" id="A0A7W3PH94"/>
<comment type="caution">
    <text evidence="6">The sequence shown here is derived from an EMBL/GenBank/DDBJ whole genome shotgun (WGS) entry which is preliminary data.</text>
</comment>
<dbReference type="InterPro" id="IPR023187">
    <property type="entry name" value="Tscrpt_reg_MarR-type_CS"/>
</dbReference>
<keyword evidence="1" id="KW-0805">Transcription regulation</keyword>
<dbReference type="RefSeq" id="WP_146855929.1">
    <property type="nucleotide sequence ID" value="NZ_BAAAHR010000002.1"/>
</dbReference>